<dbReference type="GO" id="GO:0006508">
    <property type="term" value="P:proteolysis"/>
    <property type="evidence" value="ECO:0007669"/>
    <property type="project" value="UniProtKB-KW"/>
</dbReference>
<dbReference type="EC" id="3.4.19.12" evidence="5"/>
<dbReference type="Gene3D" id="3.90.70.10">
    <property type="entry name" value="Cysteine proteinases"/>
    <property type="match status" value="2"/>
</dbReference>
<evidence type="ECO:0000313" key="16">
    <source>
        <dbReference type="Proteomes" id="UP000821837"/>
    </source>
</evidence>
<dbReference type="PROSITE" id="PS00972">
    <property type="entry name" value="USP_1"/>
    <property type="match status" value="1"/>
</dbReference>
<dbReference type="GO" id="GO:0016579">
    <property type="term" value="P:protein deubiquitination"/>
    <property type="evidence" value="ECO:0007669"/>
    <property type="project" value="InterPro"/>
</dbReference>
<feature type="domain" description="DUSP" evidence="14">
    <location>
        <begin position="18"/>
        <end position="130"/>
    </location>
</feature>
<sequence>MSAPGSSSKMAEGGGPAPDLETQRNEIANWFKKPLKKDDLWYMVDKKWFNQWKRYVGYDSWDTSNDIGEQTTHPGPIDNSPLLREDNSGEIRDHLIEDLDYLLLPQEAWDRMVAWYGLTEGQSPLSRKVIEIGLFVKNCKVEVSLMEFKLCTNSNMDQFVTRRFSKVDTIGQVEKDMRTIFKVPAEKDTRLWNRCSSNTYEHLPDRSRTIQDVGLYSGQILLLEERNDDGSWPRQVKNSKPPYTNSRGSEHKIYGAPGNTIATRSYSAVSSSYNSYGGGYNYDLQGGNTPGLCGLGNIGNTCFMNAALQCMSNTPPLTEYFMTDRYLSELNDSNPLGMRGEIAKSYADLIKVMWSGNCSSVIPRPFKMAVGRFAPQFSGFQQQDCQELMAFLLDGLHEDLNRVINKPYIELKDSDGRPDEVVAQEAWHNYLLRNNSIIVDIFHGLLKSTLVCPDCHKLSVTFDPFCYLSLPLPYKKEKPLELILVRADPHEKPIKVKVTVSKMSTIQDVCNSISRLMDIPADRLVVTEVHNHRFLRVLTHSDQVDTLERSDVFVYEMPQSSDNSTLFLPVYMREKSSQCATNSRAAPSCHLFSYPFFVSVPVKDCTYDTLYERILNCLVRYVTPPKPGEEFCGSESMEEQNGELHNGQDELFADADEEMPSETSPEPPPKECPNKKRRLFTLQCINENSSLNLASLVDNGQPLKLAPRTYLGADWLPKVRAQYFDEAKADDVLIHESVHQRAVKRQLQLRECLELFTTTEKLGAEDPWYCPTCRSHKQATKKFDLWSLPRVLIIHLKRFSYNRFWRDKIDTHVDFPVTDLCMDDYIINRKHERAVYDLIAVANHYGGMGAGHYTAYAKNKETQKWYHFDDSSVSSATEDNVVSKAAYVLFYIRRDSGRPSVTQEAQPSSGDNQAELFRGSRRGADGPQLGRRRDACESRASEAAPAALTHASCGETVWCAADKTVAAASAAGHGEASEGTGGRRNAELRTTMRGSPNELSAPRGERGLQLCLQAVPTEEGEREGFATRRG</sequence>
<dbReference type="InterPro" id="IPR006615">
    <property type="entry name" value="Pept_C19_DUSP"/>
</dbReference>
<dbReference type="InterPro" id="IPR018200">
    <property type="entry name" value="USP_CS"/>
</dbReference>
<dbReference type="VEuPathDB" id="VectorBase:RSAN_031503"/>
<comment type="caution">
    <text evidence="15">The sequence shown here is derived from an EMBL/GenBank/DDBJ whole genome shotgun (WGS) entry which is preliminary data.</text>
</comment>
<dbReference type="PANTHER" id="PTHR21646">
    <property type="entry name" value="UBIQUITIN CARBOXYL-TERMINAL HYDROLASE"/>
    <property type="match status" value="1"/>
</dbReference>
<dbReference type="Gene3D" id="3.30.2230.10">
    <property type="entry name" value="DUSP-like"/>
    <property type="match status" value="1"/>
</dbReference>
<dbReference type="Pfam" id="PF06337">
    <property type="entry name" value="DUSP"/>
    <property type="match status" value="1"/>
</dbReference>
<dbReference type="InterPro" id="IPR028135">
    <property type="entry name" value="Ub_USP-typ"/>
</dbReference>
<evidence type="ECO:0000256" key="10">
    <source>
        <dbReference type="ARBA" id="ARBA00022807"/>
    </source>
</evidence>
<evidence type="ECO:0000259" key="13">
    <source>
        <dbReference type="PROSITE" id="PS50235"/>
    </source>
</evidence>
<evidence type="ECO:0000256" key="9">
    <source>
        <dbReference type="ARBA" id="ARBA00022801"/>
    </source>
</evidence>
<feature type="region of interest" description="Disordered" evidence="12">
    <location>
        <begin position="899"/>
        <end position="937"/>
    </location>
</feature>
<keyword evidence="7" id="KW-0645">Protease</keyword>
<evidence type="ECO:0000256" key="2">
    <source>
        <dbReference type="ARBA" id="ARBA00004123"/>
    </source>
</evidence>
<dbReference type="Pfam" id="PF00443">
    <property type="entry name" value="UCH"/>
    <property type="match status" value="1"/>
</dbReference>
<keyword evidence="10" id="KW-0788">Thiol protease</keyword>
<dbReference type="SUPFAM" id="SSF143791">
    <property type="entry name" value="DUSP-like"/>
    <property type="match status" value="1"/>
</dbReference>
<keyword evidence="9" id="KW-0378">Hydrolase</keyword>
<comment type="catalytic activity">
    <reaction evidence="1">
        <text>Thiol-dependent hydrolysis of ester, thioester, amide, peptide and isopeptide bonds formed by the C-terminal Gly of ubiquitin (a 76-residue protein attached to proteins as an intracellular targeting signal).</text>
        <dbReference type="EC" id="3.4.19.12"/>
    </reaction>
</comment>
<evidence type="ECO:0000256" key="7">
    <source>
        <dbReference type="ARBA" id="ARBA00022670"/>
    </source>
</evidence>
<name>A0A9D4STT5_RHISA</name>
<evidence type="ECO:0000256" key="12">
    <source>
        <dbReference type="SAM" id="MobiDB-lite"/>
    </source>
</evidence>
<dbReference type="PROSITE" id="PS50235">
    <property type="entry name" value="USP_3"/>
    <property type="match status" value="1"/>
</dbReference>
<feature type="region of interest" description="Disordered" evidence="12">
    <location>
        <begin position="1"/>
        <end position="22"/>
    </location>
</feature>
<dbReference type="Pfam" id="PF14836">
    <property type="entry name" value="Ubiquitin_3"/>
    <property type="match status" value="1"/>
</dbReference>
<evidence type="ECO:0000256" key="8">
    <source>
        <dbReference type="ARBA" id="ARBA00022786"/>
    </source>
</evidence>
<evidence type="ECO:0000256" key="5">
    <source>
        <dbReference type="ARBA" id="ARBA00012759"/>
    </source>
</evidence>
<dbReference type="AlphaFoldDB" id="A0A9D4STT5"/>
<dbReference type="SMART" id="SM00695">
    <property type="entry name" value="DUSP"/>
    <property type="match status" value="1"/>
</dbReference>
<evidence type="ECO:0000259" key="14">
    <source>
        <dbReference type="PROSITE" id="PS51283"/>
    </source>
</evidence>
<keyword evidence="6" id="KW-0963">Cytoplasm</keyword>
<evidence type="ECO:0000256" key="4">
    <source>
        <dbReference type="ARBA" id="ARBA00009085"/>
    </source>
</evidence>
<dbReference type="Gene3D" id="3.10.20.90">
    <property type="entry name" value="Phosphatidylinositol 3-kinase Catalytic Subunit, Chain A, domain 1"/>
    <property type="match status" value="1"/>
</dbReference>
<proteinExistence type="inferred from homology"/>
<dbReference type="GO" id="GO:0005737">
    <property type="term" value="C:cytoplasm"/>
    <property type="evidence" value="ECO:0007669"/>
    <property type="project" value="UniProtKB-SubCell"/>
</dbReference>
<gene>
    <name evidence="15" type="ORF">HPB52_020353</name>
</gene>
<dbReference type="Proteomes" id="UP000821837">
    <property type="component" value="Chromosome 6"/>
</dbReference>
<feature type="compositionally biased region" description="Polar residues" evidence="12">
    <location>
        <begin position="236"/>
        <end position="247"/>
    </location>
</feature>
<comment type="similarity">
    <text evidence="4">Belongs to the peptidase C19 family.</text>
</comment>
<dbReference type="SUPFAM" id="SSF54001">
    <property type="entry name" value="Cysteine proteinases"/>
    <property type="match status" value="1"/>
</dbReference>
<evidence type="ECO:0000256" key="3">
    <source>
        <dbReference type="ARBA" id="ARBA00004496"/>
    </source>
</evidence>
<dbReference type="PROSITE" id="PS51283">
    <property type="entry name" value="DUSP"/>
    <property type="match status" value="1"/>
</dbReference>
<dbReference type="InterPro" id="IPR001394">
    <property type="entry name" value="Peptidase_C19_UCH"/>
</dbReference>
<dbReference type="FunFam" id="3.90.70.10:FF:000013">
    <property type="entry name" value="ubiquitin carboxyl-terminal hydrolase 15 isoform X1"/>
    <property type="match status" value="1"/>
</dbReference>
<dbReference type="InterPro" id="IPR050185">
    <property type="entry name" value="Ub_carboxyl-term_hydrolase"/>
</dbReference>
<dbReference type="FunFam" id="3.30.2230.10:FF:000003">
    <property type="entry name" value="ubiquitin carboxyl-terminal hydrolase 15 isoform X1"/>
    <property type="match status" value="1"/>
</dbReference>
<evidence type="ECO:0000256" key="11">
    <source>
        <dbReference type="ARBA" id="ARBA00023242"/>
    </source>
</evidence>
<dbReference type="CDD" id="cd02674">
    <property type="entry name" value="Peptidase_C19R"/>
    <property type="match status" value="1"/>
</dbReference>
<keyword evidence="8" id="KW-0833">Ubl conjugation pathway</keyword>
<feature type="compositionally biased region" description="Polar residues" evidence="12">
    <location>
        <begin position="899"/>
        <end position="912"/>
    </location>
</feature>
<accession>A0A9D4STT5</accession>
<dbReference type="InterPro" id="IPR038765">
    <property type="entry name" value="Papain-like_cys_pep_sf"/>
</dbReference>
<reference evidence="15" key="1">
    <citation type="journal article" date="2020" name="Cell">
        <title>Large-Scale Comparative Analyses of Tick Genomes Elucidate Their Genetic Diversity and Vector Capacities.</title>
        <authorList>
            <consortium name="Tick Genome and Microbiome Consortium (TIGMIC)"/>
            <person name="Jia N."/>
            <person name="Wang J."/>
            <person name="Shi W."/>
            <person name="Du L."/>
            <person name="Sun Y."/>
            <person name="Zhan W."/>
            <person name="Jiang J.F."/>
            <person name="Wang Q."/>
            <person name="Zhang B."/>
            <person name="Ji P."/>
            <person name="Bell-Sakyi L."/>
            <person name="Cui X.M."/>
            <person name="Yuan T.T."/>
            <person name="Jiang B.G."/>
            <person name="Yang W.F."/>
            <person name="Lam T.T."/>
            <person name="Chang Q.C."/>
            <person name="Ding S.J."/>
            <person name="Wang X.J."/>
            <person name="Zhu J.G."/>
            <person name="Ruan X.D."/>
            <person name="Zhao L."/>
            <person name="Wei J.T."/>
            <person name="Ye R.Z."/>
            <person name="Que T.C."/>
            <person name="Du C.H."/>
            <person name="Zhou Y.H."/>
            <person name="Cheng J.X."/>
            <person name="Dai P.F."/>
            <person name="Guo W.B."/>
            <person name="Han X.H."/>
            <person name="Huang E.J."/>
            <person name="Li L.F."/>
            <person name="Wei W."/>
            <person name="Gao Y.C."/>
            <person name="Liu J.Z."/>
            <person name="Shao H.Z."/>
            <person name="Wang X."/>
            <person name="Wang C.C."/>
            <person name="Yang T.C."/>
            <person name="Huo Q.B."/>
            <person name="Li W."/>
            <person name="Chen H.Y."/>
            <person name="Chen S.E."/>
            <person name="Zhou L.G."/>
            <person name="Ni X.B."/>
            <person name="Tian J.H."/>
            <person name="Sheng Y."/>
            <person name="Liu T."/>
            <person name="Pan Y.S."/>
            <person name="Xia L.Y."/>
            <person name="Li J."/>
            <person name="Zhao F."/>
            <person name="Cao W.C."/>
        </authorList>
    </citation>
    <scope>NUCLEOTIDE SEQUENCE</scope>
    <source>
        <strain evidence="15">Rsan-2018</strain>
    </source>
</reference>
<reference evidence="15" key="2">
    <citation type="submission" date="2021-09" db="EMBL/GenBank/DDBJ databases">
        <authorList>
            <person name="Jia N."/>
            <person name="Wang J."/>
            <person name="Shi W."/>
            <person name="Du L."/>
            <person name="Sun Y."/>
            <person name="Zhan W."/>
            <person name="Jiang J."/>
            <person name="Wang Q."/>
            <person name="Zhang B."/>
            <person name="Ji P."/>
            <person name="Sakyi L.B."/>
            <person name="Cui X."/>
            <person name="Yuan T."/>
            <person name="Jiang B."/>
            <person name="Yang W."/>
            <person name="Lam T.T.-Y."/>
            <person name="Chang Q."/>
            <person name="Ding S."/>
            <person name="Wang X."/>
            <person name="Zhu J."/>
            <person name="Ruan X."/>
            <person name="Zhao L."/>
            <person name="Wei J."/>
            <person name="Que T."/>
            <person name="Du C."/>
            <person name="Cheng J."/>
            <person name="Dai P."/>
            <person name="Han X."/>
            <person name="Huang E."/>
            <person name="Gao Y."/>
            <person name="Liu J."/>
            <person name="Shao H."/>
            <person name="Ye R."/>
            <person name="Li L."/>
            <person name="Wei W."/>
            <person name="Wang X."/>
            <person name="Wang C."/>
            <person name="Huo Q."/>
            <person name="Li W."/>
            <person name="Guo W."/>
            <person name="Chen H."/>
            <person name="Chen S."/>
            <person name="Zhou L."/>
            <person name="Zhou L."/>
            <person name="Ni X."/>
            <person name="Tian J."/>
            <person name="Zhou Y."/>
            <person name="Sheng Y."/>
            <person name="Liu T."/>
            <person name="Pan Y."/>
            <person name="Xia L."/>
            <person name="Li J."/>
            <person name="Zhao F."/>
            <person name="Cao W."/>
        </authorList>
    </citation>
    <scope>NUCLEOTIDE SEQUENCE</scope>
    <source>
        <strain evidence="15">Rsan-2018</strain>
        <tissue evidence="15">Larvae</tissue>
    </source>
</reference>
<dbReference type="GO" id="GO:0005634">
    <property type="term" value="C:nucleus"/>
    <property type="evidence" value="ECO:0007669"/>
    <property type="project" value="UniProtKB-SubCell"/>
</dbReference>
<dbReference type="InterPro" id="IPR035927">
    <property type="entry name" value="DUSP-like_sf"/>
</dbReference>
<feature type="region of interest" description="Disordered" evidence="12">
    <location>
        <begin position="231"/>
        <end position="251"/>
    </location>
</feature>
<dbReference type="EMBL" id="JABSTV010001252">
    <property type="protein sequence ID" value="KAH7948300.1"/>
    <property type="molecule type" value="Genomic_DNA"/>
</dbReference>
<dbReference type="PROSITE" id="PS00973">
    <property type="entry name" value="USP_2"/>
    <property type="match status" value="1"/>
</dbReference>
<keyword evidence="11" id="KW-0539">Nucleus</keyword>
<dbReference type="GO" id="GO:0004843">
    <property type="term" value="F:cysteine-type deubiquitinase activity"/>
    <property type="evidence" value="ECO:0007669"/>
    <property type="project" value="UniProtKB-EC"/>
</dbReference>
<feature type="domain" description="USP" evidence="13">
    <location>
        <begin position="293"/>
        <end position="894"/>
    </location>
</feature>
<organism evidence="15 16">
    <name type="scientific">Rhipicephalus sanguineus</name>
    <name type="common">Brown dog tick</name>
    <name type="synonym">Ixodes sanguineus</name>
    <dbReference type="NCBI Taxonomy" id="34632"/>
    <lineage>
        <taxon>Eukaryota</taxon>
        <taxon>Metazoa</taxon>
        <taxon>Ecdysozoa</taxon>
        <taxon>Arthropoda</taxon>
        <taxon>Chelicerata</taxon>
        <taxon>Arachnida</taxon>
        <taxon>Acari</taxon>
        <taxon>Parasitiformes</taxon>
        <taxon>Ixodida</taxon>
        <taxon>Ixodoidea</taxon>
        <taxon>Ixodidae</taxon>
        <taxon>Rhipicephalinae</taxon>
        <taxon>Rhipicephalus</taxon>
        <taxon>Rhipicephalus</taxon>
    </lineage>
</organism>
<evidence type="ECO:0000256" key="1">
    <source>
        <dbReference type="ARBA" id="ARBA00000707"/>
    </source>
</evidence>
<evidence type="ECO:0000313" key="15">
    <source>
        <dbReference type="EMBL" id="KAH7948300.1"/>
    </source>
</evidence>
<comment type="subcellular location">
    <subcellularLocation>
        <location evidence="3">Cytoplasm</location>
    </subcellularLocation>
    <subcellularLocation>
        <location evidence="2">Nucleus</location>
    </subcellularLocation>
</comment>
<dbReference type="PANTHER" id="PTHR21646:SF24">
    <property type="entry name" value="UBIQUITIN CARBOXYL-TERMINAL HYDROLASE"/>
    <property type="match status" value="1"/>
</dbReference>
<dbReference type="InterPro" id="IPR028889">
    <property type="entry name" value="USP"/>
</dbReference>
<evidence type="ECO:0000256" key="6">
    <source>
        <dbReference type="ARBA" id="ARBA00022490"/>
    </source>
</evidence>
<keyword evidence="16" id="KW-1185">Reference proteome</keyword>
<protein>
    <recommendedName>
        <fullName evidence="5">ubiquitinyl hydrolase 1</fullName>
        <ecNumber evidence="5">3.4.19.12</ecNumber>
    </recommendedName>
</protein>